<evidence type="ECO:0000313" key="12">
    <source>
        <dbReference type="EMBL" id="KAF5880079.1"/>
    </source>
</evidence>
<evidence type="ECO:0000256" key="4">
    <source>
        <dbReference type="ARBA" id="ARBA00022525"/>
    </source>
</evidence>
<accession>A0A8J4TY75</accession>
<comment type="similarity">
    <text evidence="2">Belongs to the secreted frizzled-related protein (sFRP) family.</text>
</comment>
<keyword evidence="5" id="KW-0879">Wnt signaling pathway</keyword>
<sequence>MRCVLPALLACAAHCALALSPPRRSCREIPARLALCGEMEYKRMRLPNLLGHETMDEAAQQAAPWVSLVHKHCHADTRMFLCSLFAPVCLEDVDEPIQPCRALCEGVRGACAPVMAAFGFPWPDILDCARFPPDNDLCIPLTNNTAGQVAQQ</sequence>
<dbReference type="PANTHER" id="PTHR11309:SF45">
    <property type="entry name" value="SECRETED FRIZZLED-RELATED PROTEIN 2"/>
    <property type="match status" value="1"/>
</dbReference>
<dbReference type="OrthoDB" id="5985572at2759"/>
<dbReference type="SMART" id="SM00063">
    <property type="entry name" value="FRI"/>
    <property type="match status" value="1"/>
</dbReference>
<evidence type="ECO:0000256" key="8">
    <source>
        <dbReference type="ARBA" id="ARBA00023157"/>
    </source>
</evidence>
<keyword evidence="3" id="KW-0217">Developmental protein</keyword>
<evidence type="ECO:0000256" key="2">
    <source>
        <dbReference type="ARBA" id="ARBA00010054"/>
    </source>
</evidence>
<evidence type="ECO:0000256" key="7">
    <source>
        <dbReference type="ARBA" id="ARBA00022782"/>
    </source>
</evidence>
<comment type="subcellular location">
    <subcellularLocation>
        <location evidence="1">Secreted</location>
    </subcellularLocation>
</comment>
<dbReference type="PROSITE" id="PS50038">
    <property type="entry name" value="FZ"/>
    <property type="match status" value="1"/>
</dbReference>
<gene>
    <name evidence="12" type="primary">sfrp2</name>
    <name evidence="12" type="ORF">DAT39_023419</name>
</gene>
<feature type="domain" description="FZ" evidence="11">
    <location>
        <begin position="21"/>
        <end position="141"/>
    </location>
</feature>
<dbReference type="Gene3D" id="1.10.2000.10">
    <property type="entry name" value="Frizzled cysteine-rich domain"/>
    <property type="match status" value="1"/>
</dbReference>
<feature type="chain" id="PRO_5035295938" evidence="10">
    <location>
        <begin position="19"/>
        <end position="152"/>
    </location>
</feature>
<dbReference type="InterPro" id="IPR015526">
    <property type="entry name" value="Frizzled/SFRP"/>
</dbReference>
<dbReference type="GO" id="GO:0005615">
    <property type="term" value="C:extracellular space"/>
    <property type="evidence" value="ECO:0007669"/>
    <property type="project" value="TreeGrafter"/>
</dbReference>
<dbReference type="GO" id="GO:0030154">
    <property type="term" value="P:cell differentiation"/>
    <property type="evidence" value="ECO:0007669"/>
    <property type="project" value="UniProtKB-KW"/>
</dbReference>
<comment type="caution">
    <text evidence="9">Lacks conserved residue(s) required for the propagation of feature annotation.</text>
</comment>
<feature type="signal peptide" evidence="10">
    <location>
        <begin position="1"/>
        <end position="18"/>
    </location>
</feature>
<dbReference type="Proteomes" id="UP000727407">
    <property type="component" value="Unassembled WGS sequence"/>
</dbReference>
<evidence type="ECO:0000256" key="10">
    <source>
        <dbReference type="SAM" id="SignalP"/>
    </source>
</evidence>
<evidence type="ECO:0000313" key="13">
    <source>
        <dbReference type="Proteomes" id="UP000727407"/>
    </source>
</evidence>
<evidence type="ECO:0000256" key="5">
    <source>
        <dbReference type="ARBA" id="ARBA00022687"/>
    </source>
</evidence>
<feature type="disulfide bond" evidence="9">
    <location>
        <begin position="104"/>
        <end position="128"/>
    </location>
</feature>
<evidence type="ECO:0000259" key="11">
    <source>
        <dbReference type="PROSITE" id="PS50038"/>
    </source>
</evidence>
<reference evidence="12" key="1">
    <citation type="submission" date="2020-07" db="EMBL/GenBank/DDBJ databases">
        <title>Clarias magur genome sequencing, assembly and annotation.</title>
        <authorList>
            <person name="Kushwaha B."/>
            <person name="Kumar R."/>
            <person name="Das P."/>
            <person name="Joshi C.G."/>
            <person name="Kumar D."/>
            <person name="Nagpure N.S."/>
            <person name="Pandey M."/>
            <person name="Agarwal S."/>
            <person name="Srivastava S."/>
            <person name="Singh M."/>
            <person name="Sahoo L."/>
            <person name="Jayasankar P."/>
            <person name="Meher P.K."/>
            <person name="Koringa P.G."/>
            <person name="Iquebal M.A."/>
            <person name="Das S.P."/>
            <person name="Bit A."/>
            <person name="Patnaik S."/>
            <person name="Patel N."/>
            <person name="Shah T.M."/>
            <person name="Hinsu A."/>
            <person name="Jena J.K."/>
        </authorList>
    </citation>
    <scope>NUCLEOTIDE SEQUENCE</scope>
    <source>
        <strain evidence="12">CIFAMagur01</strain>
        <tissue evidence="12">Testis</tissue>
    </source>
</reference>
<keyword evidence="6 10" id="KW-0732">Signal</keyword>
<proteinExistence type="inferred from homology"/>
<evidence type="ECO:0000256" key="3">
    <source>
        <dbReference type="ARBA" id="ARBA00022473"/>
    </source>
</evidence>
<keyword evidence="7" id="KW-0221">Differentiation</keyword>
<dbReference type="Pfam" id="PF01392">
    <property type="entry name" value="Fz"/>
    <property type="match status" value="1"/>
</dbReference>
<name>A0A8J4TY75_CLAMG</name>
<dbReference type="GO" id="GO:0017147">
    <property type="term" value="F:Wnt-protein binding"/>
    <property type="evidence" value="ECO:0007669"/>
    <property type="project" value="TreeGrafter"/>
</dbReference>
<keyword evidence="4" id="KW-0964">Secreted</keyword>
<keyword evidence="8 9" id="KW-1015">Disulfide bond</keyword>
<dbReference type="AlphaFoldDB" id="A0A8J4TY75"/>
<dbReference type="PANTHER" id="PTHR11309">
    <property type="entry name" value="FRIZZLED"/>
    <property type="match status" value="1"/>
</dbReference>
<dbReference type="SUPFAM" id="SSF63501">
    <property type="entry name" value="Frizzled cysteine-rich domain"/>
    <property type="match status" value="1"/>
</dbReference>
<feature type="disulfide bond" evidence="9">
    <location>
        <begin position="73"/>
        <end position="111"/>
    </location>
</feature>
<protein>
    <submittedName>
        <fullName evidence="12">Secreted frizzled-related protein 2</fullName>
    </submittedName>
</protein>
<dbReference type="GO" id="GO:0060070">
    <property type="term" value="P:canonical Wnt signaling pathway"/>
    <property type="evidence" value="ECO:0007669"/>
    <property type="project" value="TreeGrafter"/>
</dbReference>
<dbReference type="GO" id="GO:0035567">
    <property type="term" value="P:non-canonical Wnt signaling pathway"/>
    <property type="evidence" value="ECO:0007669"/>
    <property type="project" value="TreeGrafter"/>
</dbReference>
<evidence type="ECO:0000256" key="6">
    <source>
        <dbReference type="ARBA" id="ARBA00022729"/>
    </source>
</evidence>
<feature type="non-terminal residue" evidence="12">
    <location>
        <position position="152"/>
    </location>
</feature>
<keyword evidence="13" id="KW-1185">Reference proteome</keyword>
<dbReference type="FunFam" id="1.10.2000.10:FF:000001">
    <property type="entry name" value="secreted frizzled-related protein 2"/>
    <property type="match status" value="1"/>
</dbReference>
<feature type="disulfide bond" evidence="9">
    <location>
        <begin position="36"/>
        <end position="82"/>
    </location>
</feature>
<dbReference type="InterPro" id="IPR036790">
    <property type="entry name" value="Frizzled_dom_sf"/>
</dbReference>
<comment type="caution">
    <text evidence="12">The sequence shown here is derived from an EMBL/GenBank/DDBJ whole genome shotgun (WGS) entry which is preliminary data.</text>
</comment>
<dbReference type="EMBL" id="QNUK01001702">
    <property type="protein sequence ID" value="KAF5880079.1"/>
    <property type="molecule type" value="Genomic_DNA"/>
</dbReference>
<organism evidence="12 13">
    <name type="scientific">Clarias magur</name>
    <name type="common">Asian catfish</name>
    <name type="synonym">Macropteronotus magur</name>
    <dbReference type="NCBI Taxonomy" id="1594786"/>
    <lineage>
        <taxon>Eukaryota</taxon>
        <taxon>Metazoa</taxon>
        <taxon>Chordata</taxon>
        <taxon>Craniata</taxon>
        <taxon>Vertebrata</taxon>
        <taxon>Euteleostomi</taxon>
        <taxon>Actinopterygii</taxon>
        <taxon>Neopterygii</taxon>
        <taxon>Teleostei</taxon>
        <taxon>Ostariophysi</taxon>
        <taxon>Siluriformes</taxon>
        <taxon>Clariidae</taxon>
        <taxon>Clarias</taxon>
    </lineage>
</organism>
<evidence type="ECO:0000256" key="1">
    <source>
        <dbReference type="ARBA" id="ARBA00004613"/>
    </source>
</evidence>
<evidence type="ECO:0000256" key="9">
    <source>
        <dbReference type="PROSITE-ProRule" id="PRU00090"/>
    </source>
</evidence>
<dbReference type="InterPro" id="IPR020067">
    <property type="entry name" value="Frizzled_dom"/>
</dbReference>